<evidence type="ECO:0000256" key="2">
    <source>
        <dbReference type="ARBA" id="ARBA00022801"/>
    </source>
</evidence>
<dbReference type="PIRSF" id="PIRSF005902">
    <property type="entry name" value="DNase_TatD"/>
    <property type="match status" value="1"/>
</dbReference>
<dbReference type="Proteomes" id="UP000218231">
    <property type="component" value="Unassembled WGS sequence"/>
</dbReference>
<dbReference type="GO" id="GO:0046872">
    <property type="term" value="F:metal ion binding"/>
    <property type="evidence" value="ECO:0007669"/>
    <property type="project" value="UniProtKB-KW"/>
</dbReference>
<dbReference type="SUPFAM" id="SSF51556">
    <property type="entry name" value="Metallo-dependent hydrolases"/>
    <property type="match status" value="1"/>
</dbReference>
<protein>
    <recommendedName>
        <fullName evidence="6">TatD related DNase</fullName>
    </recommendedName>
</protein>
<dbReference type="Gene3D" id="3.20.20.140">
    <property type="entry name" value="Metal-dependent hydrolases"/>
    <property type="match status" value="1"/>
</dbReference>
<dbReference type="EMBL" id="LIAE01010500">
    <property type="protein sequence ID" value="PAV59786.1"/>
    <property type="molecule type" value="Genomic_DNA"/>
</dbReference>
<feature type="binding site" evidence="3">
    <location>
        <position position="125"/>
    </location>
    <ligand>
        <name>a divalent metal cation</name>
        <dbReference type="ChEBI" id="CHEBI:60240"/>
        <label>2</label>
    </ligand>
</feature>
<evidence type="ECO:0000313" key="5">
    <source>
        <dbReference type="Proteomes" id="UP000218231"/>
    </source>
</evidence>
<organism evidence="4 5">
    <name type="scientific">Diploscapter pachys</name>
    <dbReference type="NCBI Taxonomy" id="2018661"/>
    <lineage>
        <taxon>Eukaryota</taxon>
        <taxon>Metazoa</taxon>
        <taxon>Ecdysozoa</taxon>
        <taxon>Nematoda</taxon>
        <taxon>Chromadorea</taxon>
        <taxon>Rhabditida</taxon>
        <taxon>Rhabditina</taxon>
        <taxon>Rhabditomorpha</taxon>
        <taxon>Rhabditoidea</taxon>
        <taxon>Rhabditidae</taxon>
        <taxon>Diploscapter</taxon>
    </lineage>
</organism>
<dbReference type="Pfam" id="PF01026">
    <property type="entry name" value="TatD_DNase"/>
    <property type="match status" value="1"/>
</dbReference>
<gene>
    <name evidence="4" type="ORF">WR25_06558</name>
</gene>
<comment type="similarity">
    <text evidence="1">Belongs to the metallo-dependent hydrolases superfamily. TatD-type hydrolase family.</text>
</comment>
<reference evidence="4 5" key="1">
    <citation type="journal article" date="2017" name="Curr. Biol.">
        <title>Genome architecture and evolution of a unichromosomal asexual nematode.</title>
        <authorList>
            <person name="Fradin H."/>
            <person name="Zegar C."/>
            <person name="Gutwein M."/>
            <person name="Lucas J."/>
            <person name="Kovtun M."/>
            <person name="Corcoran D."/>
            <person name="Baugh L.R."/>
            <person name="Kiontke K."/>
            <person name="Gunsalus K."/>
            <person name="Fitch D.H."/>
            <person name="Piano F."/>
        </authorList>
    </citation>
    <scope>NUCLEOTIDE SEQUENCE [LARGE SCALE GENOMIC DNA]</scope>
    <source>
        <strain evidence="4">PF1309</strain>
    </source>
</reference>
<dbReference type="GO" id="GO:0016788">
    <property type="term" value="F:hydrolase activity, acting on ester bonds"/>
    <property type="evidence" value="ECO:0007669"/>
    <property type="project" value="InterPro"/>
</dbReference>
<dbReference type="InterPro" id="IPR001130">
    <property type="entry name" value="TatD-like"/>
</dbReference>
<dbReference type="PANTHER" id="PTHR46363:SF1">
    <property type="entry name" value="DEOXYRIBONUCLEASE TATDN2-RELATED"/>
    <property type="match status" value="1"/>
</dbReference>
<proteinExistence type="inferred from homology"/>
<comment type="caution">
    <text evidence="4">The sequence shown here is derived from an EMBL/GenBank/DDBJ whole genome shotgun (WGS) entry which is preliminary data.</text>
</comment>
<evidence type="ECO:0000256" key="1">
    <source>
        <dbReference type="ARBA" id="ARBA00009275"/>
    </source>
</evidence>
<feature type="binding site" evidence="3">
    <location>
        <position position="88"/>
    </location>
    <ligand>
        <name>a divalent metal cation</name>
        <dbReference type="ChEBI" id="CHEBI:60240"/>
        <label>2</label>
    </ligand>
</feature>
<evidence type="ECO:0000256" key="3">
    <source>
        <dbReference type="PIRSR" id="PIRSR005902-1"/>
    </source>
</evidence>
<evidence type="ECO:0000313" key="4">
    <source>
        <dbReference type="EMBL" id="PAV59786.1"/>
    </source>
</evidence>
<accession>A0A2A2JDG7</accession>
<dbReference type="OrthoDB" id="5850839at2759"/>
<evidence type="ECO:0008006" key="6">
    <source>
        <dbReference type="Google" id="ProtNLM"/>
    </source>
</evidence>
<dbReference type="InterPro" id="IPR032466">
    <property type="entry name" value="Metal_Hydrolase"/>
</dbReference>
<feature type="binding site" evidence="3">
    <location>
        <position position="177"/>
    </location>
    <ligand>
        <name>a divalent metal cation</name>
        <dbReference type="ChEBI" id="CHEBI:60240"/>
        <label>1</label>
    </ligand>
</feature>
<dbReference type="InterPro" id="IPR018228">
    <property type="entry name" value="DNase_TatD-rel_CS"/>
</dbReference>
<dbReference type="PROSITE" id="PS01091">
    <property type="entry name" value="TATD_3"/>
    <property type="match status" value="1"/>
</dbReference>
<keyword evidence="5" id="KW-1185">Reference proteome</keyword>
<dbReference type="PANTHER" id="PTHR46363">
    <property type="entry name" value="DEOXYRIBONUCLEASE TATDN2-RELATED"/>
    <property type="match status" value="1"/>
</dbReference>
<keyword evidence="3" id="KW-0479">Metal-binding</keyword>
<sequence length="246" mass="28024">MPLAAHVGVFGTCFGVHPNNAGSYTEEVHNFLIQLATEDRNKYKLVAIGECGIDFYSLETERRETHRVICLERQLEIATTFGLPVVIHCRSGMTNPANPDEQDAEDFCLPIMMRKLHRFHPIHRHCYTGTIQSAQKWINAFPHIVFGEFTPIITKEDSPLRDTVRHLPLTRIVLETDAPYFNSGFRRMEGQMPSEFPEGYSIPTYACLTACAISDIKHVYLPHVLKTTRDNTARVYLLNSVELFEG</sequence>
<keyword evidence="2" id="KW-0378">Hydrolase</keyword>
<name>A0A2A2JDG7_9BILA</name>
<feature type="binding site" evidence="3">
    <location>
        <position position="50"/>
    </location>
    <ligand>
        <name>a divalent metal cation</name>
        <dbReference type="ChEBI" id="CHEBI:60240"/>
        <label>1</label>
    </ligand>
</feature>
<dbReference type="AlphaFoldDB" id="A0A2A2JDG7"/>